<keyword evidence="5" id="KW-0413">Isomerase</keyword>
<comment type="catalytic activity">
    <reaction evidence="6">
        <text>Couples ATP hydrolysis with the unwinding of duplex DNA by translocating in the 3'-5' direction.</text>
        <dbReference type="EC" id="5.6.2.4"/>
    </reaction>
</comment>
<dbReference type="Pfam" id="PF13361">
    <property type="entry name" value="UvrD_C"/>
    <property type="match status" value="1"/>
</dbReference>
<keyword evidence="12" id="KW-1185">Reference proteome</keyword>
<evidence type="ECO:0000256" key="7">
    <source>
        <dbReference type="ARBA" id="ARBA00034808"/>
    </source>
</evidence>
<evidence type="ECO:0000256" key="3">
    <source>
        <dbReference type="ARBA" id="ARBA00022806"/>
    </source>
</evidence>
<name>D9SRM9_CLOC7</name>
<evidence type="ECO:0000256" key="9">
    <source>
        <dbReference type="PROSITE-ProRule" id="PRU00560"/>
    </source>
</evidence>
<dbReference type="SUPFAM" id="SSF52540">
    <property type="entry name" value="P-loop containing nucleoside triphosphate hydrolases"/>
    <property type="match status" value="1"/>
</dbReference>
<protein>
    <recommendedName>
        <fullName evidence="7">DNA 3'-5' helicase</fullName>
        <ecNumber evidence="7">5.6.2.4</ecNumber>
    </recommendedName>
</protein>
<evidence type="ECO:0000259" key="10">
    <source>
        <dbReference type="PROSITE" id="PS51198"/>
    </source>
</evidence>
<feature type="domain" description="UvrD-like helicase ATP-binding" evidence="10">
    <location>
        <begin position="205"/>
        <end position="560"/>
    </location>
</feature>
<comment type="catalytic activity">
    <reaction evidence="8">
        <text>ATP + H2O = ADP + phosphate + H(+)</text>
        <dbReference type="Rhea" id="RHEA:13065"/>
        <dbReference type="ChEBI" id="CHEBI:15377"/>
        <dbReference type="ChEBI" id="CHEBI:15378"/>
        <dbReference type="ChEBI" id="CHEBI:30616"/>
        <dbReference type="ChEBI" id="CHEBI:43474"/>
        <dbReference type="ChEBI" id="CHEBI:456216"/>
        <dbReference type="EC" id="5.6.2.4"/>
    </reaction>
</comment>
<dbReference type="InterPro" id="IPR027417">
    <property type="entry name" value="P-loop_NTPase"/>
</dbReference>
<reference evidence="11 12" key="1">
    <citation type="submission" date="2010-08" db="EMBL/GenBank/DDBJ databases">
        <title>Complete sequence of Clostridium cellulovorans 743B.</title>
        <authorList>
            <consortium name="US DOE Joint Genome Institute"/>
            <person name="Lucas S."/>
            <person name="Copeland A."/>
            <person name="Lapidus A."/>
            <person name="Cheng J.-F."/>
            <person name="Bruce D."/>
            <person name="Goodwin L."/>
            <person name="Pitluck S."/>
            <person name="Chertkov O."/>
            <person name="Detter J.C."/>
            <person name="Han C."/>
            <person name="Tapia R."/>
            <person name="Land M."/>
            <person name="Hauser L."/>
            <person name="Chang Y.-J."/>
            <person name="Jeffries C."/>
            <person name="Kyrpides N."/>
            <person name="Ivanova N."/>
            <person name="Mikhailova N."/>
            <person name="Hemme C.L."/>
            <person name="Woyke T."/>
        </authorList>
    </citation>
    <scope>NUCLEOTIDE SEQUENCE [LARGE SCALE GENOMIC DNA]</scope>
    <source>
        <strain evidence="12">ATCC 35296 / DSM 3052 / OCM 3 / 743B</strain>
    </source>
</reference>
<keyword evidence="4 9" id="KW-0067">ATP-binding</keyword>
<dbReference type="InterPro" id="IPR014017">
    <property type="entry name" value="DNA_helicase_UvrD-like_C"/>
</dbReference>
<sequence length="705" mass="81943">MDDKEIELQQLVEEAHLKSTIAELKQELLKYIDKRKNVTKNILEYRQKALEHYEDDEDKVAEYFDHETYVLEKSFVAIDRKIKELTILTPSPYFGRVDFIESDGEEETIYVGRFGVVNEDTFEPIVVDWRAPIATMFYAGKLGKTQYKSPVGIVDTDILLKRQFIIKKEKLEGMFDSAVDVKDNILQEILSKNSSSEKLKDIIMTIQSEQDNIIRRPREKTVIVDGVAGSGKTTIALHRVAYLLYNFREALQDKVLILGPNNIFMEYISMVLPTLGEVGVNQKTFKEFALDHLDIDETKIIDINSYMTKVLENDEEFMKQVLRKGSPRFIEELDQLIENLDKNNPLAAVNYFDREVVALEEVQDMFRNYYKDMPLYRRNKKIKRIIYTKLRNVRDEKVREIEKAYQDKIKNSTPEELKLNVTNYAYERKLAIEEAIIEVINTKKTMTWLKSTDVYEIYHEFIGGEFYTNEDLAALLYLRIKLEGIKAEKEIKHVIIDEAQDYALLQFKVIKELTKCYSITIVGDTNQRIVPVEQNIAMTDLAISGLDIEEYSLNKSYRSTQEIMEYANSYLRDDKIVPLVRNGEEVISYEAYDDEDLIAAIEDSIEEFEEKKYESVAIITKSLEETKKIGGLLKSFDYIKVYDSEELIYKGGNIVIPSYLAKGLEFDGVILINTHNKTTDLDSKLSYVMSTRALHGLRVIEDRRN</sequence>
<dbReference type="Gene3D" id="3.40.50.300">
    <property type="entry name" value="P-loop containing nucleotide triphosphate hydrolases"/>
    <property type="match status" value="2"/>
</dbReference>
<dbReference type="Pfam" id="PF00580">
    <property type="entry name" value="UvrD-helicase"/>
    <property type="match status" value="1"/>
</dbReference>
<proteinExistence type="predicted"/>
<dbReference type="EMBL" id="CP002160">
    <property type="protein sequence ID" value="ADL50396.1"/>
    <property type="molecule type" value="Genomic_DNA"/>
</dbReference>
<dbReference type="GO" id="GO:0016887">
    <property type="term" value="F:ATP hydrolysis activity"/>
    <property type="evidence" value="ECO:0007669"/>
    <property type="project" value="RHEA"/>
</dbReference>
<dbReference type="GO" id="GO:0005829">
    <property type="term" value="C:cytosol"/>
    <property type="evidence" value="ECO:0007669"/>
    <property type="project" value="TreeGrafter"/>
</dbReference>
<dbReference type="PANTHER" id="PTHR11070">
    <property type="entry name" value="UVRD / RECB / PCRA DNA HELICASE FAMILY MEMBER"/>
    <property type="match status" value="1"/>
</dbReference>
<dbReference type="OrthoDB" id="9787585at2"/>
<dbReference type="HOGENOM" id="CLU_010312_4_0_9"/>
<dbReference type="GO" id="GO:0000725">
    <property type="term" value="P:recombinational repair"/>
    <property type="evidence" value="ECO:0007669"/>
    <property type="project" value="TreeGrafter"/>
</dbReference>
<dbReference type="eggNOG" id="COG3973">
    <property type="taxonomic scope" value="Bacteria"/>
</dbReference>
<dbReference type="EC" id="5.6.2.4" evidence="7"/>
<dbReference type="InterPro" id="IPR014016">
    <property type="entry name" value="UvrD-like_ATP-bd"/>
</dbReference>
<keyword evidence="2 9" id="KW-0378">Hydrolase</keyword>
<organism evidence="11 12">
    <name type="scientific">Clostridium cellulovorans (strain ATCC 35296 / DSM 3052 / OCM 3 / 743B)</name>
    <dbReference type="NCBI Taxonomy" id="573061"/>
    <lineage>
        <taxon>Bacteria</taxon>
        <taxon>Bacillati</taxon>
        <taxon>Bacillota</taxon>
        <taxon>Clostridia</taxon>
        <taxon>Eubacteriales</taxon>
        <taxon>Clostridiaceae</taxon>
        <taxon>Clostridium</taxon>
    </lineage>
</organism>
<evidence type="ECO:0000256" key="1">
    <source>
        <dbReference type="ARBA" id="ARBA00022741"/>
    </source>
</evidence>
<keyword evidence="3 9" id="KW-0347">Helicase</keyword>
<evidence type="ECO:0000256" key="6">
    <source>
        <dbReference type="ARBA" id="ARBA00034617"/>
    </source>
</evidence>
<dbReference type="GO" id="GO:0005524">
    <property type="term" value="F:ATP binding"/>
    <property type="evidence" value="ECO:0007669"/>
    <property type="project" value="UniProtKB-UniRule"/>
</dbReference>
<dbReference type="PANTHER" id="PTHR11070:SF17">
    <property type="entry name" value="DNA HELICASE IV"/>
    <property type="match status" value="1"/>
</dbReference>
<dbReference type="GO" id="GO:0003677">
    <property type="term" value="F:DNA binding"/>
    <property type="evidence" value="ECO:0007669"/>
    <property type="project" value="InterPro"/>
</dbReference>
<evidence type="ECO:0000256" key="2">
    <source>
        <dbReference type="ARBA" id="ARBA00022801"/>
    </source>
</evidence>
<evidence type="ECO:0000313" key="12">
    <source>
        <dbReference type="Proteomes" id="UP000002730"/>
    </source>
</evidence>
<feature type="binding site" evidence="9">
    <location>
        <begin position="226"/>
        <end position="233"/>
    </location>
    <ligand>
        <name>ATP</name>
        <dbReference type="ChEBI" id="CHEBI:30616"/>
    </ligand>
</feature>
<evidence type="ECO:0000313" key="11">
    <source>
        <dbReference type="EMBL" id="ADL50396.1"/>
    </source>
</evidence>
<evidence type="ECO:0000256" key="8">
    <source>
        <dbReference type="ARBA" id="ARBA00048988"/>
    </source>
</evidence>
<evidence type="ECO:0000256" key="4">
    <source>
        <dbReference type="ARBA" id="ARBA00022840"/>
    </source>
</evidence>
<gene>
    <name evidence="11" type="ordered locus">Clocel_0625</name>
</gene>
<dbReference type="Proteomes" id="UP000002730">
    <property type="component" value="Chromosome"/>
</dbReference>
<evidence type="ECO:0000256" key="5">
    <source>
        <dbReference type="ARBA" id="ARBA00023235"/>
    </source>
</evidence>
<dbReference type="InterPro" id="IPR000212">
    <property type="entry name" value="DNA_helicase_UvrD/REP"/>
</dbReference>
<keyword evidence="1 9" id="KW-0547">Nucleotide-binding</keyword>
<dbReference type="AlphaFoldDB" id="D9SRM9"/>
<accession>D9SRM9</accession>
<dbReference type="RefSeq" id="WP_010074824.1">
    <property type="nucleotide sequence ID" value="NC_014393.1"/>
</dbReference>
<dbReference type="KEGG" id="ccb:Clocel_0625"/>
<dbReference type="PROSITE" id="PS51198">
    <property type="entry name" value="UVRD_HELICASE_ATP_BIND"/>
    <property type="match status" value="1"/>
</dbReference>
<dbReference type="STRING" id="573061.Clocel_0625"/>
<dbReference type="GO" id="GO:0043138">
    <property type="term" value="F:3'-5' DNA helicase activity"/>
    <property type="evidence" value="ECO:0007669"/>
    <property type="project" value="UniProtKB-EC"/>
</dbReference>